<feature type="transmembrane region" description="Helical" evidence="14">
    <location>
        <begin position="188"/>
        <end position="208"/>
    </location>
</feature>
<keyword evidence="14" id="KW-0573">Peptidoglycan synthesis</keyword>
<dbReference type="PANTHER" id="PTHR30622">
    <property type="entry name" value="UNDECAPRENYL-DIPHOSPHATASE"/>
    <property type="match status" value="1"/>
</dbReference>
<evidence type="ECO:0000256" key="7">
    <source>
        <dbReference type="ARBA" id="ARBA00022801"/>
    </source>
</evidence>
<keyword evidence="9 14" id="KW-0472">Membrane</keyword>
<evidence type="ECO:0000256" key="2">
    <source>
        <dbReference type="ARBA" id="ARBA00010621"/>
    </source>
</evidence>
<comment type="similarity">
    <text evidence="2 14">Belongs to the UppP family.</text>
</comment>
<comment type="miscellaneous">
    <text evidence="14">Bacitracin is thought to be involved in the inhibition of peptidoglycan synthesis by sequestering undecaprenyl diphosphate, thereby reducing the pool of lipid carrier available.</text>
</comment>
<evidence type="ECO:0000256" key="10">
    <source>
        <dbReference type="ARBA" id="ARBA00023251"/>
    </source>
</evidence>
<dbReference type="GO" id="GO:0071555">
    <property type="term" value="P:cell wall organization"/>
    <property type="evidence" value="ECO:0007669"/>
    <property type="project" value="UniProtKB-KW"/>
</dbReference>
<dbReference type="GO" id="GO:0009252">
    <property type="term" value="P:peptidoglycan biosynthetic process"/>
    <property type="evidence" value="ECO:0007669"/>
    <property type="project" value="UniProtKB-KW"/>
</dbReference>
<comment type="function">
    <text evidence="14">Catalyzes the dephosphorylation of undecaprenyl diphosphate (UPP). Confers resistance to bacitracin.</text>
</comment>
<dbReference type="GO" id="GO:0046677">
    <property type="term" value="P:response to antibiotic"/>
    <property type="evidence" value="ECO:0007669"/>
    <property type="project" value="UniProtKB-UniRule"/>
</dbReference>
<dbReference type="EMBL" id="PFMC01000080">
    <property type="protein sequence ID" value="PIY93950.1"/>
    <property type="molecule type" value="Genomic_DNA"/>
</dbReference>
<keyword evidence="6 14" id="KW-0812">Transmembrane</keyword>
<evidence type="ECO:0000256" key="13">
    <source>
        <dbReference type="ARBA" id="ARBA00047594"/>
    </source>
</evidence>
<feature type="transmembrane region" description="Helical" evidence="14">
    <location>
        <begin position="151"/>
        <end position="176"/>
    </location>
</feature>
<dbReference type="AlphaFoldDB" id="A0A2M7RB19"/>
<evidence type="ECO:0000256" key="1">
    <source>
        <dbReference type="ARBA" id="ARBA00004651"/>
    </source>
</evidence>
<protein>
    <recommendedName>
        <fullName evidence="4 14">Undecaprenyl-diphosphatase</fullName>
        <ecNumber evidence="3 14">3.6.1.27</ecNumber>
    </recommendedName>
    <alternativeName>
        <fullName evidence="12 14">Bacitracin resistance protein</fullName>
    </alternativeName>
    <alternativeName>
        <fullName evidence="11 14">Undecaprenyl pyrophosphate phosphatase</fullName>
    </alternativeName>
</protein>
<keyword evidence="8 14" id="KW-1133">Transmembrane helix</keyword>
<feature type="transmembrane region" description="Helical" evidence="14">
    <location>
        <begin position="220"/>
        <end position="240"/>
    </location>
</feature>
<dbReference type="HAMAP" id="MF_01006">
    <property type="entry name" value="Undec_diphosphatase"/>
    <property type="match status" value="1"/>
</dbReference>
<dbReference type="GO" id="GO:0008360">
    <property type="term" value="P:regulation of cell shape"/>
    <property type="evidence" value="ECO:0007669"/>
    <property type="project" value="UniProtKB-KW"/>
</dbReference>
<evidence type="ECO:0000256" key="4">
    <source>
        <dbReference type="ARBA" id="ARBA00021581"/>
    </source>
</evidence>
<dbReference type="GO" id="GO:0050380">
    <property type="term" value="F:undecaprenyl-diphosphatase activity"/>
    <property type="evidence" value="ECO:0007669"/>
    <property type="project" value="UniProtKB-UniRule"/>
</dbReference>
<dbReference type="Proteomes" id="UP000228689">
    <property type="component" value="Unassembled WGS sequence"/>
</dbReference>
<evidence type="ECO:0000256" key="6">
    <source>
        <dbReference type="ARBA" id="ARBA00022692"/>
    </source>
</evidence>
<dbReference type="Pfam" id="PF02673">
    <property type="entry name" value="BacA"/>
    <property type="match status" value="1"/>
</dbReference>
<evidence type="ECO:0000256" key="9">
    <source>
        <dbReference type="ARBA" id="ARBA00023136"/>
    </source>
</evidence>
<accession>A0A2M7RB19</accession>
<sequence>MITLYIIFSSLIQSITEFIPVSSSGHLVIWHHFISSPLNEIQYDIILHAGSLLALLFYFRKDLVKLIKGWLLSFQGQHNEDSRLAWLLIISTIPAAVIGFFLEDIIVNIFRATYWVVGMLVVVGFLMILVEKYAEQKKTVKELTIKQAIYLGLWQCLAFIPGTSRSGITIITGMFLKLKRAEAARYSFLLAIPTLLGASLRGLSMLISEGMMMNTIIIQLVALVITFVFSIFVIKFFLNYLQQHSLYPFAWYRIVLALILVLVLNV</sequence>
<dbReference type="PANTHER" id="PTHR30622:SF4">
    <property type="entry name" value="UNDECAPRENYL-DIPHOSPHATASE"/>
    <property type="match status" value="1"/>
</dbReference>
<feature type="transmembrane region" description="Helical" evidence="14">
    <location>
        <begin position="112"/>
        <end position="130"/>
    </location>
</feature>
<keyword evidence="10 14" id="KW-0046">Antibiotic resistance</keyword>
<keyword evidence="7 14" id="KW-0378">Hydrolase</keyword>
<gene>
    <name evidence="14 15" type="primary">uppP</name>
    <name evidence="15" type="ORF">COY67_03440</name>
</gene>
<feature type="transmembrane region" description="Helical" evidence="14">
    <location>
        <begin position="84"/>
        <end position="106"/>
    </location>
</feature>
<evidence type="ECO:0000256" key="11">
    <source>
        <dbReference type="ARBA" id="ARBA00032707"/>
    </source>
</evidence>
<proteinExistence type="inferred from homology"/>
<evidence type="ECO:0000313" key="16">
    <source>
        <dbReference type="Proteomes" id="UP000228689"/>
    </source>
</evidence>
<keyword evidence="14" id="KW-0133">Cell shape</keyword>
<dbReference type="InterPro" id="IPR003824">
    <property type="entry name" value="UppP"/>
</dbReference>
<evidence type="ECO:0000256" key="12">
    <source>
        <dbReference type="ARBA" id="ARBA00032932"/>
    </source>
</evidence>
<dbReference type="GO" id="GO:0005886">
    <property type="term" value="C:plasma membrane"/>
    <property type="evidence" value="ECO:0007669"/>
    <property type="project" value="UniProtKB-SubCell"/>
</dbReference>
<organism evidence="15 16">
    <name type="scientific">Candidatus Komeilibacteria bacterium CG_4_10_14_0_8_um_filter_37_78</name>
    <dbReference type="NCBI Taxonomy" id="1974471"/>
    <lineage>
        <taxon>Bacteria</taxon>
        <taxon>Candidatus Komeiliibacteriota</taxon>
    </lineage>
</organism>
<keyword evidence="5 14" id="KW-1003">Cell membrane</keyword>
<evidence type="ECO:0000313" key="15">
    <source>
        <dbReference type="EMBL" id="PIY93950.1"/>
    </source>
</evidence>
<keyword evidence="14" id="KW-0961">Cell wall biogenesis/degradation</keyword>
<evidence type="ECO:0000256" key="3">
    <source>
        <dbReference type="ARBA" id="ARBA00012374"/>
    </source>
</evidence>
<comment type="subcellular location">
    <subcellularLocation>
        <location evidence="1 14">Cell membrane</location>
        <topology evidence="1 14">Multi-pass membrane protein</topology>
    </subcellularLocation>
</comment>
<reference evidence="16" key="1">
    <citation type="submission" date="2017-09" db="EMBL/GenBank/DDBJ databases">
        <title>Depth-based differentiation of microbial function through sediment-hosted aquifers and enrichment of novel symbionts in the deep terrestrial subsurface.</title>
        <authorList>
            <person name="Probst A.J."/>
            <person name="Ladd B."/>
            <person name="Jarett J.K."/>
            <person name="Geller-Mcgrath D.E."/>
            <person name="Sieber C.M.K."/>
            <person name="Emerson J.B."/>
            <person name="Anantharaman K."/>
            <person name="Thomas B.C."/>
            <person name="Malmstrom R."/>
            <person name="Stieglmeier M."/>
            <person name="Klingl A."/>
            <person name="Woyke T."/>
            <person name="Ryan C.M."/>
            <person name="Banfield J.F."/>
        </authorList>
    </citation>
    <scope>NUCLEOTIDE SEQUENCE [LARGE SCALE GENOMIC DNA]</scope>
</reference>
<feature type="transmembrane region" description="Helical" evidence="14">
    <location>
        <begin position="246"/>
        <end position="264"/>
    </location>
</feature>
<comment type="catalytic activity">
    <reaction evidence="13 14">
        <text>di-trans,octa-cis-undecaprenyl diphosphate + H2O = di-trans,octa-cis-undecaprenyl phosphate + phosphate + H(+)</text>
        <dbReference type="Rhea" id="RHEA:28094"/>
        <dbReference type="ChEBI" id="CHEBI:15377"/>
        <dbReference type="ChEBI" id="CHEBI:15378"/>
        <dbReference type="ChEBI" id="CHEBI:43474"/>
        <dbReference type="ChEBI" id="CHEBI:58405"/>
        <dbReference type="ChEBI" id="CHEBI:60392"/>
        <dbReference type="EC" id="3.6.1.27"/>
    </reaction>
</comment>
<dbReference type="NCBIfam" id="TIGR00753">
    <property type="entry name" value="undec_PP_bacA"/>
    <property type="match status" value="1"/>
</dbReference>
<dbReference type="EC" id="3.6.1.27" evidence="3 14"/>
<evidence type="ECO:0000256" key="8">
    <source>
        <dbReference type="ARBA" id="ARBA00022989"/>
    </source>
</evidence>
<evidence type="ECO:0000256" key="14">
    <source>
        <dbReference type="HAMAP-Rule" id="MF_01006"/>
    </source>
</evidence>
<feature type="transmembrane region" description="Helical" evidence="14">
    <location>
        <begin position="41"/>
        <end position="59"/>
    </location>
</feature>
<evidence type="ECO:0000256" key="5">
    <source>
        <dbReference type="ARBA" id="ARBA00022475"/>
    </source>
</evidence>
<comment type="caution">
    <text evidence="15">The sequence shown here is derived from an EMBL/GenBank/DDBJ whole genome shotgun (WGS) entry which is preliminary data.</text>
</comment>
<name>A0A2M7RB19_9BACT</name>